<dbReference type="SUPFAM" id="SSF54928">
    <property type="entry name" value="RNA-binding domain, RBD"/>
    <property type="match status" value="1"/>
</dbReference>
<evidence type="ECO:0000256" key="2">
    <source>
        <dbReference type="ARBA" id="ARBA00022664"/>
    </source>
</evidence>
<reference evidence="9" key="1">
    <citation type="submission" date="2023-10" db="EMBL/GenBank/DDBJ databases">
        <authorList>
            <person name="Chen Y."/>
            <person name="Shah S."/>
            <person name="Dougan E. K."/>
            <person name="Thang M."/>
            <person name="Chan C."/>
        </authorList>
    </citation>
    <scope>NUCLEOTIDE SEQUENCE [LARGE SCALE GENOMIC DNA]</scope>
</reference>
<dbReference type="InterPro" id="IPR035979">
    <property type="entry name" value="RBD_domain_sf"/>
</dbReference>
<dbReference type="Gene3D" id="3.30.70.330">
    <property type="match status" value="2"/>
</dbReference>
<evidence type="ECO:0000256" key="1">
    <source>
        <dbReference type="ARBA" id="ARBA00004123"/>
    </source>
</evidence>
<feature type="region of interest" description="Disordered" evidence="7">
    <location>
        <begin position="289"/>
        <end position="313"/>
    </location>
</feature>
<evidence type="ECO:0000259" key="8">
    <source>
        <dbReference type="PROSITE" id="PS50102"/>
    </source>
</evidence>
<organism evidence="9 10">
    <name type="scientific">Prorocentrum cordatum</name>
    <dbReference type="NCBI Taxonomy" id="2364126"/>
    <lineage>
        <taxon>Eukaryota</taxon>
        <taxon>Sar</taxon>
        <taxon>Alveolata</taxon>
        <taxon>Dinophyceae</taxon>
        <taxon>Prorocentrales</taxon>
        <taxon>Prorocentraceae</taxon>
        <taxon>Prorocentrum</taxon>
    </lineage>
</organism>
<feature type="region of interest" description="Disordered" evidence="7">
    <location>
        <begin position="1"/>
        <end position="52"/>
    </location>
</feature>
<comment type="caution">
    <text evidence="9">The sequence shown here is derived from an EMBL/GenBank/DDBJ whole genome shotgun (WGS) entry which is preliminary data.</text>
</comment>
<feature type="compositionally biased region" description="Basic and acidic residues" evidence="7">
    <location>
        <begin position="198"/>
        <end position="220"/>
    </location>
</feature>
<proteinExistence type="predicted"/>
<feature type="region of interest" description="Disordered" evidence="7">
    <location>
        <begin position="118"/>
        <end position="223"/>
    </location>
</feature>
<feature type="domain" description="RRM" evidence="8">
    <location>
        <begin position="229"/>
        <end position="305"/>
    </location>
</feature>
<dbReference type="SMART" id="SM00360">
    <property type="entry name" value="RRM"/>
    <property type="match status" value="2"/>
</dbReference>
<evidence type="ECO:0000256" key="6">
    <source>
        <dbReference type="PROSITE-ProRule" id="PRU00176"/>
    </source>
</evidence>
<feature type="domain" description="RRM" evidence="8">
    <location>
        <begin position="59"/>
        <end position="135"/>
    </location>
</feature>
<accession>A0ABN9XDE3</accession>
<dbReference type="Pfam" id="PF00076">
    <property type="entry name" value="RRM_1"/>
    <property type="match status" value="2"/>
</dbReference>
<dbReference type="InterPro" id="IPR000504">
    <property type="entry name" value="RRM_dom"/>
</dbReference>
<protein>
    <recommendedName>
        <fullName evidence="8">RRM domain-containing protein</fullName>
    </recommendedName>
</protein>
<keyword evidence="3" id="KW-0677">Repeat</keyword>
<dbReference type="CDD" id="cd00590">
    <property type="entry name" value="RRM_SF"/>
    <property type="match status" value="1"/>
</dbReference>
<feature type="compositionally biased region" description="Basic and acidic residues" evidence="7">
    <location>
        <begin position="159"/>
        <end position="189"/>
    </location>
</feature>
<evidence type="ECO:0000256" key="7">
    <source>
        <dbReference type="SAM" id="MobiDB-lite"/>
    </source>
</evidence>
<evidence type="ECO:0000256" key="5">
    <source>
        <dbReference type="ARBA" id="ARBA00023242"/>
    </source>
</evidence>
<name>A0ABN9XDE3_9DINO</name>
<sequence length="313" mass="34843">RLRAAGARPGPARAPPALAGLRAPQAEAPSARPAASPERGAPYATAAMSDRDGMGPLRHRMFVCGLHRNIPEEEVLDEMSRFGKVLDVKVRSSVKDTFAFVQFGDSRSIERAIEELNDSRGSPLGDTVSANFATADSKRGGGSDWADGRGGGGRWGGGGDRREDGDRGRGGDWSRRDWDRGDRRQDDWPPRPPPPARWEQRRGRSRSLPRESWDSGRIRQDSSVPQGRYKIRVENLPDDMTWIELKEISREFGGNSLTFTRTFRARDVNTGIVEFSDRRDSDRLMRELDGRRMQGSDARLAARPEAGYADGRR</sequence>
<dbReference type="EMBL" id="CAUYUJ010020367">
    <property type="protein sequence ID" value="CAK0897632.1"/>
    <property type="molecule type" value="Genomic_DNA"/>
</dbReference>
<evidence type="ECO:0000256" key="3">
    <source>
        <dbReference type="ARBA" id="ARBA00022737"/>
    </source>
</evidence>
<gene>
    <name evidence="9" type="ORF">PCOR1329_LOCUS75774</name>
</gene>
<keyword evidence="2" id="KW-0507">mRNA processing</keyword>
<evidence type="ECO:0000313" key="9">
    <source>
        <dbReference type="EMBL" id="CAK0897632.1"/>
    </source>
</evidence>
<dbReference type="PANTHER" id="PTHR23003">
    <property type="entry name" value="RNA RECOGNITION MOTIF RRM DOMAIN CONTAINING PROTEIN"/>
    <property type="match status" value="1"/>
</dbReference>
<keyword evidence="4 6" id="KW-0694">RNA-binding</keyword>
<dbReference type="PROSITE" id="PS50102">
    <property type="entry name" value="RRM"/>
    <property type="match status" value="2"/>
</dbReference>
<feature type="non-terminal residue" evidence="9">
    <location>
        <position position="1"/>
    </location>
</feature>
<feature type="compositionally biased region" description="Gly residues" evidence="7">
    <location>
        <begin position="142"/>
        <end position="158"/>
    </location>
</feature>
<feature type="compositionally biased region" description="Low complexity" evidence="7">
    <location>
        <begin position="1"/>
        <end position="42"/>
    </location>
</feature>
<keyword evidence="10" id="KW-1185">Reference proteome</keyword>
<keyword evidence="5" id="KW-0539">Nucleus</keyword>
<dbReference type="InterPro" id="IPR012677">
    <property type="entry name" value="Nucleotide-bd_a/b_plait_sf"/>
</dbReference>
<evidence type="ECO:0000313" key="10">
    <source>
        <dbReference type="Proteomes" id="UP001189429"/>
    </source>
</evidence>
<dbReference type="Proteomes" id="UP001189429">
    <property type="component" value="Unassembled WGS sequence"/>
</dbReference>
<dbReference type="PANTHER" id="PTHR23003:SF62">
    <property type="entry name" value="SERINE_ARGININE (SR)-TYPE SHUTTLING MRNA BINDING PROTEIN NPL3"/>
    <property type="match status" value="1"/>
</dbReference>
<evidence type="ECO:0000256" key="4">
    <source>
        <dbReference type="ARBA" id="ARBA00022884"/>
    </source>
</evidence>
<comment type="subcellular location">
    <subcellularLocation>
        <location evidence="1">Nucleus</location>
    </subcellularLocation>
</comment>
<dbReference type="InterPro" id="IPR050374">
    <property type="entry name" value="RRT5_SRSF_SR"/>
</dbReference>